<dbReference type="InterPro" id="IPR001650">
    <property type="entry name" value="Helicase_C-like"/>
</dbReference>
<dbReference type="PROSITE" id="PS51195">
    <property type="entry name" value="Q_MOTIF"/>
    <property type="match status" value="1"/>
</dbReference>
<dbReference type="Proteomes" id="UP000007879">
    <property type="component" value="Unassembled WGS sequence"/>
</dbReference>
<keyword evidence="18" id="KW-1185">Reference proteome</keyword>
<feature type="domain" description="Helicase ATP-binding" evidence="14">
    <location>
        <begin position="203"/>
        <end position="381"/>
    </location>
</feature>
<sequence>MVDSQDIFRKLTRGIKFNRDKQPLELRPNKTKEESDSHDLYSKRKRLVSSALDFFGDTESATDDVREEPDDTGSVTMLLGKRSRSKVEKEATLSDCEVKSSLTFSDYEDTSVQLTSSQSVSTDSRPKKKKKRKSKMSSAASLRMEEINRFRNSNRIYVSGSDVPDPIRTFSDLSEQYSIPPYLMKNITSLGYNDPTPVQMQTIPLLLHSHEVLVCAPTGSGKTAAFLVPILTLLKSPRRVGFRAVIVSPTRELAQQTYRECVRLSSGSGFSIHVLTKATASANSFGPQSSLKFDILVTTPNRLVHMLSLDPPGIVLDNVEWLILDECDKLFEDGVTGFKDQIDEIFTACSNPNIKRGLFSATLASGVEEFSRAHFDNFVRVIIGLQNSATETIKQQLLYVGQETGKLLAMRDIIHKGFTPPVLVFVQSIERAKELFHELIYDGMNVDVIHSERTQAQRDNVIKSFREGKIWILICTDLMGRGIDFKGVNLVINYDFPQSSVSYIHRVGRTGRAGRVGEAITFFTEEDTAYVRSIANVMKSSGCPVPDWMLEMRNPSKNQKKALSRKPVKRRSIKTVSKYDLEKARIKRQKFSRKTT</sequence>
<evidence type="ECO:0000256" key="12">
    <source>
        <dbReference type="PROSITE-ProRule" id="PRU00552"/>
    </source>
</evidence>
<proteinExistence type="inferred from homology"/>
<reference evidence="18" key="1">
    <citation type="journal article" date="2010" name="Nature">
        <title>The Amphimedon queenslandica genome and the evolution of animal complexity.</title>
        <authorList>
            <person name="Srivastava M."/>
            <person name="Simakov O."/>
            <person name="Chapman J."/>
            <person name="Fahey B."/>
            <person name="Gauthier M.E."/>
            <person name="Mitros T."/>
            <person name="Richards G.S."/>
            <person name="Conaco C."/>
            <person name="Dacre M."/>
            <person name="Hellsten U."/>
            <person name="Larroux C."/>
            <person name="Putnam N.H."/>
            <person name="Stanke M."/>
            <person name="Adamska M."/>
            <person name="Darling A."/>
            <person name="Degnan S.M."/>
            <person name="Oakley T.H."/>
            <person name="Plachetzki D.C."/>
            <person name="Zhai Y."/>
            <person name="Adamski M."/>
            <person name="Calcino A."/>
            <person name="Cummins S.F."/>
            <person name="Goodstein D.M."/>
            <person name="Harris C."/>
            <person name="Jackson D.J."/>
            <person name="Leys S.P."/>
            <person name="Shu S."/>
            <person name="Woodcroft B.J."/>
            <person name="Vervoort M."/>
            <person name="Kosik K.S."/>
            <person name="Manning G."/>
            <person name="Degnan B.M."/>
            <person name="Rokhsar D.S."/>
        </authorList>
    </citation>
    <scope>NUCLEOTIDE SEQUENCE [LARGE SCALE GENOMIC DNA]</scope>
</reference>
<evidence type="ECO:0000256" key="5">
    <source>
        <dbReference type="ARBA" id="ARBA00022806"/>
    </source>
</evidence>
<dbReference type="GO" id="GO:0005524">
    <property type="term" value="F:ATP binding"/>
    <property type="evidence" value="ECO:0007669"/>
    <property type="project" value="UniProtKB-KW"/>
</dbReference>
<comment type="catalytic activity">
    <reaction evidence="11">
        <text>ATP + H2O = ADP + phosphate + H(+)</text>
        <dbReference type="Rhea" id="RHEA:13065"/>
        <dbReference type="ChEBI" id="CHEBI:15377"/>
        <dbReference type="ChEBI" id="CHEBI:15378"/>
        <dbReference type="ChEBI" id="CHEBI:30616"/>
        <dbReference type="ChEBI" id="CHEBI:43474"/>
        <dbReference type="ChEBI" id="CHEBI:456216"/>
        <dbReference type="EC" id="3.6.4.13"/>
    </reaction>
</comment>
<organism evidence="17">
    <name type="scientific">Amphimedon queenslandica</name>
    <name type="common">Sponge</name>
    <dbReference type="NCBI Taxonomy" id="400682"/>
    <lineage>
        <taxon>Eukaryota</taxon>
        <taxon>Metazoa</taxon>
        <taxon>Porifera</taxon>
        <taxon>Demospongiae</taxon>
        <taxon>Heteroscleromorpha</taxon>
        <taxon>Haplosclerida</taxon>
        <taxon>Niphatidae</taxon>
        <taxon>Amphimedon</taxon>
    </lineage>
</organism>
<dbReference type="FunFam" id="3.40.50.300:FF:000759">
    <property type="entry name" value="probable ATP-dependent RNA helicase DDX52"/>
    <property type="match status" value="1"/>
</dbReference>
<dbReference type="InterPro" id="IPR014014">
    <property type="entry name" value="RNA_helicase_DEAD_Q_motif"/>
</dbReference>
<dbReference type="SMART" id="SM00487">
    <property type="entry name" value="DEXDc"/>
    <property type="match status" value="1"/>
</dbReference>
<dbReference type="Gene3D" id="3.40.50.300">
    <property type="entry name" value="P-loop containing nucleotide triphosphate hydrolases"/>
    <property type="match status" value="2"/>
</dbReference>
<evidence type="ECO:0000259" key="14">
    <source>
        <dbReference type="PROSITE" id="PS51192"/>
    </source>
</evidence>
<evidence type="ECO:0000256" key="1">
    <source>
        <dbReference type="ARBA" id="ARBA00004604"/>
    </source>
</evidence>
<evidence type="ECO:0000259" key="16">
    <source>
        <dbReference type="PROSITE" id="PS51195"/>
    </source>
</evidence>
<evidence type="ECO:0000256" key="10">
    <source>
        <dbReference type="ARBA" id="ARBA00044533"/>
    </source>
</evidence>
<dbReference type="InterPro" id="IPR050079">
    <property type="entry name" value="DEAD_box_RNA_helicase"/>
</dbReference>
<dbReference type="InterPro" id="IPR011545">
    <property type="entry name" value="DEAD/DEAH_box_helicase_dom"/>
</dbReference>
<evidence type="ECO:0000256" key="7">
    <source>
        <dbReference type="ARBA" id="ARBA00022884"/>
    </source>
</evidence>
<keyword evidence="7" id="KW-0694">RNA-binding</keyword>
<dbReference type="CDD" id="cd18787">
    <property type="entry name" value="SF2_C_DEAD"/>
    <property type="match status" value="1"/>
</dbReference>
<dbReference type="SUPFAM" id="SSF52540">
    <property type="entry name" value="P-loop containing nucleoside triphosphate hydrolases"/>
    <property type="match status" value="1"/>
</dbReference>
<dbReference type="CDD" id="cd17957">
    <property type="entry name" value="DEADc_DDX52"/>
    <property type="match status" value="1"/>
</dbReference>
<dbReference type="EC" id="3.6.4.13" evidence="2"/>
<dbReference type="InParanoid" id="A0A1X7V3N8"/>
<dbReference type="EnsemblMetazoa" id="Aqu2.1.34419_001">
    <property type="protein sequence ID" value="Aqu2.1.34419_001"/>
    <property type="gene ID" value="Aqu2.1.34419"/>
</dbReference>
<dbReference type="EnsemblMetazoa" id="XM_011405068.2">
    <property type="protein sequence ID" value="XP_011403370.2"/>
    <property type="gene ID" value="LOC100638976"/>
</dbReference>
<dbReference type="GO" id="GO:0003724">
    <property type="term" value="F:RNA helicase activity"/>
    <property type="evidence" value="ECO:0007669"/>
    <property type="project" value="UniProtKB-EC"/>
</dbReference>
<dbReference type="eggNOG" id="KOG0344">
    <property type="taxonomic scope" value="Eukaryota"/>
</dbReference>
<dbReference type="KEGG" id="aqu:100638976"/>
<gene>
    <name evidence="17" type="primary">100638976</name>
</gene>
<feature type="domain" description="Helicase C-terminal" evidence="15">
    <location>
        <begin position="392"/>
        <end position="553"/>
    </location>
</feature>
<dbReference type="SMART" id="SM00490">
    <property type="entry name" value="HELICc"/>
    <property type="match status" value="1"/>
</dbReference>
<dbReference type="STRING" id="400682.A0A1X7V3N8"/>
<feature type="short sequence motif" description="Q motif" evidence="12">
    <location>
        <begin position="172"/>
        <end position="200"/>
    </location>
</feature>
<evidence type="ECO:0000256" key="9">
    <source>
        <dbReference type="ARBA" id="ARBA00024355"/>
    </source>
</evidence>
<feature type="region of interest" description="Disordered" evidence="13">
    <location>
        <begin position="19"/>
        <end position="39"/>
    </location>
</feature>
<keyword evidence="4" id="KW-0378">Hydrolase</keyword>
<keyword evidence="6" id="KW-0067">ATP-binding</keyword>
<evidence type="ECO:0000256" key="11">
    <source>
        <dbReference type="ARBA" id="ARBA00047984"/>
    </source>
</evidence>
<dbReference type="AlphaFoldDB" id="A0A1X7V3N8"/>
<evidence type="ECO:0000313" key="18">
    <source>
        <dbReference type="Proteomes" id="UP000007879"/>
    </source>
</evidence>
<dbReference type="InterPro" id="IPR027417">
    <property type="entry name" value="P-loop_NTPase"/>
</dbReference>
<evidence type="ECO:0000256" key="13">
    <source>
        <dbReference type="SAM" id="MobiDB-lite"/>
    </source>
</evidence>
<feature type="region of interest" description="Disordered" evidence="13">
    <location>
        <begin position="113"/>
        <end position="140"/>
    </location>
</feature>
<feature type="domain" description="DEAD-box RNA helicase Q" evidence="16">
    <location>
        <begin position="172"/>
        <end position="200"/>
    </location>
</feature>
<reference evidence="17" key="2">
    <citation type="submission" date="2017-05" db="UniProtKB">
        <authorList>
            <consortium name="EnsemblMetazoa"/>
        </authorList>
    </citation>
    <scope>IDENTIFICATION</scope>
</reference>
<evidence type="ECO:0000256" key="6">
    <source>
        <dbReference type="ARBA" id="ARBA00022840"/>
    </source>
</evidence>
<name>A0A1X7V3N8_AMPQE</name>
<dbReference type="GO" id="GO:0005829">
    <property type="term" value="C:cytosol"/>
    <property type="evidence" value="ECO:0007669"/>
    <property type="project" value="TreeGrafter"/>
</dbReference>
<evidence type="ECO:0000256" key="8">
    <source>
        <dbReference type="ARBA" id="ARBA00023242"/>
    </source>
</evidence>
<comment type="subcellular location">
    <subcellularLocation>
        <location evidence="1">Nucleus</location>
        <location evidence="1">Nucleolus</location>
    </subcellularLocation>
</comment>
<dbReference type="GO" id="GO:0005730">
    <property type="term" value="C:nucleolus"/>
    <property type="evidence" value="ECO:0007669"/>
    <property type="project" value="UniProtKB-SubCell"/>
</dbReference>
<dbReference type="PROSITE" id="PS51192">
    <property type="entry name" value="HELICASE_ATP_BIND_1"/>
    <property type="match status" value="1"/>
</dbReference>
<dbReference type="PANTHER" id="PTHR47959">
    <property type="entry name" value="ATP-DEPENDENT RNA HELICASE RHLE-RELATED"/>
    <property type="match status" value="1"/>
</dbReference>
<dbReference type="GO" id="GO:0016787">
    <property type="term" value="F:hydrolase activity"/>
    <property type="evidence" value="ECO:0007669"/>
    <property type="project" value="UniProtKB-KW"/>
</dbReference>
<evidence type="ECO:0000256" key="3">
    <source>
        <dbReference type="ARBA" id="ARBA00022741"/>
    </source>
</evidence>
<accession>A0A1X7V3N8</accession>
<comment type="similarity">
    <text evidence="9">Belongs to the DEAD box helicase family. DDX52/ROK1 subfamily.</text>
</comment>
<dbReference type="PROSITE" id="PS51194">
    <property type="entry name" value="HELICASE_CTER"/>
    <property type="match status" value="1"/>
</dbReference>
<protein>
    <recommendedName>
        <fullName evidence="10">Probable ATP-dependent RNA helicase DDX52</fullName>
        <ecNumber evidence="2">3.6.4.13</ecNumber>
    </recommendedName>
</protein>
<feature type="compositionally biased region" description="Basic residues" evidence="13">
    <location>
        <begin position="126"/>
        <end position="135"/>
    </location>
</feature>
<evidence type="ECO:0000313" key="17">
    <source>
        <dbReference type="EnsemblMetazoa" id="Aqu2.1.34419_001"/>
    </source>
</evidence>
<dbReference type="PANTHER" id="PTHR47959:SF15">
    <property type="entry name" value="RNA HELICASE"/>
    <property type="match status" value="1"/>
</dbReference>
<dbReference type="InterPro" id="IPR014001">
    <property type="entry name" value="Helicase_ATP-bd"/>
</dbReference>
<keyword evidence="8" id="KW-0539">Nucleus</keyword>
<keyword evidence="5" id="KW-0347">Helicase</keyword>
<evidence type="ECO:0000259" key="15">
    <source>
        <dbReference type="PROSITE" id="PS51194"/>
    </source>
</evidence>
<evidence type="ECO:0000256" key="4">
    <source>
        <dbReference type="ARBA" id="ARBA00022801"/>
    </source>
</evidence>
<dbReference type="InterPro" id="IPR044764">
    <property type="entry name" value="DDX52/Rok1_DEADc"/>
</dbReference>
<dbReference type="OrthoDB" id="360161at2759"/>
<dbReference type="GO" id="GO:0003723">
    <property type="term" value="F:RNA binding"/>
    <property type="evidence" value="ECO:0007669"/>
    <property type="project" value="UniProtKB-KW"/>
</dbReference>
<dbReference type="Pfam" id="PF00271">
    <property type="entry name" value="Helicase_C"/>
    <property type="match status" value="1"/>
</dbReference>
<evidence type="ECO:0000256" key="2">
    <source>
        <dbReference type="ARBA" id="ARBA00012552"/>
    </source>
</evidence>
<dbReference type="GO" id="GO:0030490">
    <property type="term" value="P:maturation of SSU-rRNA"/>
    <property type="evidence" value="ECO:0007669"/>
    <property type="project" value="InterPro"/>
</dbReference>
<dbReference type="Pfam" id="PF00270">
    <property type="entry name" value="DEAD"/>
    <property type="match status" value="1"/>
</dbReference>
<feature type="compositionally biased region" description="Low complexity" evidence="13">
    <location>
        <begin position="113"/>
        <end position="123"/>
    </location>
</feature>
<keyword evidence="3" id="KW-0547">Nucleotide-binding</keyword>